<dbReference type="EMBL" id="BEGY01000029">
    <property type="protein sequence ID" value="GAX78065.1"/>
    <property type="molecule type" value="Genomic_DNA"/>
</dbReference>
<dbReference type="AlphaFoldDB" id="A0A250X4R5"/>
<feature type="compositionally biased region" description="Basic and acidic residues" evidence="1">
    <location>
        <begin position="203"/>
        <end position="222"/>
    </location>
</feature>
<comment type="caution">
    <text evidence="3">The sequence shown here is derived from an EMBL/GenBank/DDBJ whole genome shotgun (WGS) entry which is preliminary data.</text>
</comment>
<evidence type="ECO:0000313" key="3">
    <source>
        <dbReference type="EMBL" id="GAX78065.1"/>
    </source>
</evidence>
<feature type="region of interest" description="Disordered" evidence="1">
    <location>
        <begin position="1"/>
        <end position="23"/>
    </location>
</feature>
<keyword evidence="2" id="KW-0812">Transmembrane</keyword>
<evidence type="ECO:0000313" key="4">
    <source>
        <dbReference type="Proteomes" id="UP000232323"/>
    </source>
</evidence>
<dbReference type="OrthoDB" id="544651at2759"/>
<feature type="region of interest" description="Disordered" evidence="1">
    <location>
        <begin position="153"/>
        <end position="222"/>
    </location>
</feature>
<name>A0A250X4R5_9CHLO</name>
<evidence type="ECO:0000256" key="1">
    <source>
        <dbReference type="SAM" id="MobiDB-lite"/>
    </source>
</evidence>
<feature type="region of interest" description="Disordered" evidence="1">
    <location>
        <begin position="340"/>
        <end position="360"/>
    </location>
</feature>
<feature type="compositionally biased region" description="Basic residues" evidence="1">
    <location>
        <begin position="177"/>
        <end position="198"/>
    </location>
</feature>
<organism evidence="3 4">
    <name type="scientific">Chlamydomonas eustigma</name>
    <dbReference type="NCBI Taxonomy" id="1157962"/>
    <lineage>
        <taxon>Eukaryota</taxon>
        <taxon>Viridiplantae</taxon>
        <taxon>Chlorophyta</taxon>
        <taxon>core chlorophytes</taxon>
        <taxon>Chlorophyceae</taxon>
        <taxon>CS clade</taxon>
        <taxon>Chlamydomonadales</taxon>
        <taxon>Chlamydomonadaceae</taxon>
        <taxon>Chlamydomonas</taxon>
    </lineage>
</organism>
<feature type="compositionally biased region" description="Low complexity" evidence="1">
    <location>
        <begin position="9"/>
        <end position="20"/>
    </location>
</feature>
<keyword evidence="2" id="KW-1133">Transmembrane helix</keyword>
<gene>
    <name evidence="3" type="ORF">CEUSTIGMA_g5507.t1</name>
</gene>
<evidence type="ECO:0000256" key="2">
    <source>
        <dbReference type="SAM" id="Phobius"/>
    </source>
</evidence>
<feature type="compositionally biased region" description="Low complexity" evidence="1">
    <location>
        <begin position="157"/>
        <end position="173"/>
    </location>
</feature>
<proteinExistence type="predicted"/>
<protein>
    <submittedName>
        <fullName evidence="3">Uncharacterized protein</fullName>
    </submittedName>
</protein>
<keyword evidence="4" id="KW-1185">Reference proteome</keyword>
<keyword evidence="2" id="KW-0472">Membrane</keyword>
<accession>A0A250X4R5</accession>
<reference evidence="3 4" key="1">
    <citation type="submission" date="2017-08" db="EMBL/GenBank/DDBJ databases">
        <title>Acidophilic green algal genome provides insights into adaptation to an acidic environment.</title>
        <authorList>
            <person name="Hirooka S."/>
            <person name="Hirose Y."/>
            <person name="Kanesaki Y."/>
            <person name="Higuchi S."/>
            <person name="Fujiwara T."/>
            <person name="Onuma R."/>
            <person name="Era A."/>
            <person name="Ohbayashi R."/>
            <person name="Uzuka A."/>
            <person name="Nozaki H."/>
            <person name="Yoshikawa H."/>
            <person name="Miyagishima S.Y."/>
        </authorList>
    </citation>
    <scope>NUCLEOTIDE SEQUENCE [LARGE SCALE GENOMIC DNA]</scope>
    <source>
        <strain evidence="3 4">NIES-2499</strain>
    </source>
</reference>
<sequence length="360" mass="38938">MLPPPQPSPVTVTSPASSPPRNLSNATLSCTIPPPADCNGHGALQNCTCNCSSGYANDFTNLVSPKWCVAGAISQQETSSGDRNVNLNQQGTVYIYPPASDTNGTGFSSPPSGVSGLLKSTVGIIIITVVALSLASCCGWFVWRKCRSTKRKRRQDSTLSEISSSDSSCSEDQASQKRSKRSQQKMKGKALKKKKKKGSGAGRDSHDVEKRPQNSKEEKVGAKEAVISHTNYLYTAAELSKPSSLQPNSSPASHQMSTCPPSPVSWQYNSITPHLMPAHPQHLSNADSPYFQSPLFDSPIMTPQYTHGRQDPDPHTSLGIMHFTPQPLSSFHARTYPEGITSNQERRMQEPTFSADGPSY</sequence>
<dbReference type="Proteomes" id="UP000232323">
    <property type="component" value="Unassembled WGS sequence"/>
</dbReference>
<feature type="transmembrane region" description="Helical" evidence="2">
    <location>
        <begin position="122"/>
        <end position="143"/>
    </location>
</feature>